<feature type="non-terminal residue" evidence="2">
    <location>
        <position position="52"/>
    </location>
</feature>
<feature type="non-terminal residue" evidence="2">
    <location>
        <position position="1"/>
    </location>
</feature>
<dbReference type="InterPro" id="IPR002073">
    <property type="entry name" value="PDEase_catalytic_dom"/>
</dbReference>
<dbReference type="GO" id="GO:0007165">
    <property type="term" value="P:signal transduction"/>
    <property type="evidence" value="ECO:0007669"/>
    <property type="project" value="InterPro"/>
</dbReference>
<feature type="domain" description="PDEase" evidence="1">
    <location>
        <begin position="1"/>
        <end position="31"/>
    </location>
</feature>
<proteinExistence type="predicted"/>
<accession>Q4RBT9</accession>
<evidence type="ECO:0000313" key="2">
    <source>
        <dbReference type="EMBL" id="CAG14144.1"/>
    </source>
</evidence>
<protein>
    <submittedName>
        <fullName evidence="2">(spotted green pufferfish) hypothetical protein</fullName>
    </submittedName>
</protein>
<dbReference type="GO" id="GO:0004114">
    <property type="term" value="F:3',5'-cyclic-nucleotide phosphodiesterase activity"/>
    <property type="evidence" value="ECO:0007669"/>
    <property type="project" value="InterPro"/>
</dbReference>
<gene>
    <name evidence="2" type="ORF">GSTENG00036016001</name>
</gene>
<organism evidence="2">
    <name type="scientific">Tetraodon nigroviridis</name>
    <name type="common">Spotted green pufferfish</name>
    <name type="synonym">Chelonodon nigroviridis</name>
    <dbReference type="NCBI Taxonomy" id="99883"/>
    <lineage>
        <taxon>Eukaryota</taxon>
        <taxon>Metazoa</taxon>
        <taxon>Chordata</taxon>
        <taxon>Craniata</taxon>
        <taxon>Vertebrata</taxon>
        <taxon>Euteleostomi</taxon>
        <taxon>Actinopterygii</taxon>
        <taxon>Neopterygii</taxon>
        <taxon>Teleostei</taxon>
        <taxon>Neoteleostei</taxon>
        <taxon>Acanthomorphata</taxon>
        <taxon>Eupercaria</taxon>
        <taxon>Tetraodontiformes</taxon>
        <taxon>Tetradontoidea</taxon>
        <taxon>Tetraodontidae</taxon>
        <taxon>Tetraodon</taxon>
    </lineage>
</organism>
<evidence type="ECO:0000259" key="1">
    <source>
        <dbReference type="PROSITE" id="PS51845"/>
    </source>
</evidence>
<reference evidence="2" key="1">
    <citation type="journal article" date="2004" name="Nature">
        <title>Genome duplication in the teleost fish Tetraodon nigroviridis reveals the early vertebrate proto-karyotype.</title>
        <authorList>
            <person name="Jaillon O."/>
            <person name="Aury J.-M."/>
            <person name="Brunet F."/>
            <person name="Petit J.-L."/>
            <person name="Stange-Thomann N."/>
            <person name="Mauceli E."/>
            <person name="Bouneau L."/>
            <person name="Fischer C."/>
            <person name="Ozouf-Costaz C."/>
            <person name="Bernot A."/>
            <person name="Nicaud S."/>
            <person name="Jaffe D."/>
            <person name="Fisher S."/>
            <person name="Lutfalla G."/>
            <person name="Dossat C."/>
            <person name="Segurens B."/>
            <person name="Dasilva C."/>
            <person name="Salanoubat M."/>
            <person name="Levy M."/>
            <person name="Boudet N."/>
            <person name="Castellano S."/>
            <person name="Anthouard V."/>
            <person name="Jubin C."/>
            <person name="Castelli V."/>
            <person name="Katinka M."/>
            <person name="Vacherie B."/>
            <person name="Biemont C."/>
            <person name="Skalli Z."/>
            <person name="Cattolico L."/>
            <person name="Poulain J."/>
            <person name="De Berardinis V."/>
            <person name="Cruaud C."/>
            <person name="Duprat S."/>
            <person name="Brottier P."/>
            <person name="Coutanceau J.-P."/>
            <person name="Gouzy J."/>
            <person name="Parra G."/>
            <person name="Lardier G."/>
            <person name="Chapple C."/>
            <person name="McKernan K.J."/>
            <person name="McEwan P."/>
            <person name="Bosak S."/>
            <person name="Kellis M."/>
            <person name="Volff J.-N."/>
            <person name="Guigo R."/>
            <person name="Zody M.C."/>
            <person name="Mesirov J."/>
            <person name="Lindblad-Toh K."/>
            <person name="Birren B."/>
            <person name="Nusbaum C."/>
            <person name="Kahn D."/>
            <person name="Robinson-Rechavi M."/>
            <person name="Laudet V."/>
            <person name="Schachter V."/>
            <person name="Quetier F."/>
            <person name="Saurin W."/>
            <person name="Scarpelli C."/>
            <person name="Wincker P."/>
            <person name="Lander E.S."/>
            <person name="Weissenbach J."/>
            <person name="Roest Crollius H."/>
        </authorList>
    </citation>
    <scope>NUCLEOTIDE SEQUENCE [LARGE SCALE GENOMIC DNA]</scope>
</reference>
<dbReference type="EMBL" id="CAAE01020648">
    <property type="protein sequence ID" value="CAG14144.1"/>
    <property type="molecule type" value="Genomic_DNA"/>
</dbReference>
<dbReference type="OrthoDB" id="295473at2759"/>
<dbReference type="PROSITE" id="PS51845">
    <property type="entry name" value="PDEASE_I_2"/>
    <property type="match status" value="1"/>
</dbReference>
<dbReference type="KEGG" id="tng:GSTEN00036016G001"/>
<sequence length="52" mass="6097">RLLSELFPGATELYERVAANREQWTKVSHKFTIRGLPSNNSLDFLDQEYELL</sequence>
<dbReference type="AlphaFoldDB" id="Q4RBT9"/>
<name>Q4RBT9_TETNG</name>
<comment type="caution">
    <text evidence="2">The sequence shown here is derived from an EMBL/GenBank/DDBJ whole genome shotgun (WGS) entry which is preliminary data.</text>
</comment>
<reference evidence="2" key="2">
    <citation type="submission" date="2004-02" db="EMBL/GenBank/DDBJ databases">
        <authorList>
            <consortium name="Genoscope"/>
            <consortium name="Whitehead Institute Centre for Genome Research"/>
        </authorList>
    </citation>
    <scope>NUCLEOTIDE SEQUENCE</scope>
</reference>